<dbReference type="GeneID" id="94352304"/>
<feature type="region of interest" description="Disordered" evidence="1">
    <location>
        <begin position="1"/>
        <end position="122"/>
    </location>
</feature>
<name>A0A976P035_BRELC</name>
<dbReference type="RefSeq" id="XP_067823370.1">
    <property type="nucleotide sequence ID" value="XM_067966633.1"/>
</dbReference>
<protein>
    <submittedName>
        <fullName evidence="2">Uncharacterized protein</fullName>
    </submittedName>
</protein>
<proteinExistence type="predicted"/>
<accession>A0A976P035</accession>
<gene>
    <name evidence="2" type="ORF">CCR75_008581</name>
</gene>
<comment type="caution">
    <text evidence="2">The sequence shown here is derived from an EMBL/GenBank/DDBJ whole genome shotgun (WGS) entry which is preliminary data.</text>
</comment>
<keyword evidence="3" id="KW-1185">Reference proteome</keyword>
<dbReference type="Proteomes" id="UP000294530">
    <property type="component" value="Unassembled WGS sequence"/>
</dbReference>
<evidence type="ECO:0000256" key="1">
    <source>
        <dbReference type="SAM" id="MobiDB-lite"/>
    </source>
</evidence>
<sequence length="146" mass="16932">MQRQGGPPGTEPPREIAKVENPWQPLREDEGTYMPEQYAGIKRRMDEESDDSDSNKGTGDRLTEQGLQTEAGHRNDAEKEAKTEINSPPPQEDEDEDEEEEKEPVTESQQDEPPQIVDDQEEEVTFPEMFRHLHEKIKAQRTWTWT</sequence>
<evidence type="ECO:0000313" key="3">
    <source>
        <dbReference type="Proteomes" id="UP000294530"/>
    </source>
</evidence>
<dbReference type="EMBL" id="SHOA02000028">
    <property type="protein sequence ID" value="TDH73872.1"/>
    <property type="molecule type" value="Genomic_DNA"/>
</dbReference>
<reference evidence="2 3" key="1">
    <citation type="journal article" date="2021" name="Genome Biol.">
        <title>AFLAP: assembly-free linkage analysis pipeline using k-mers from genome sequencing data.</title>
        <authorList>
            <person name="Fletcher K."/>
            <person name="Zhang L."/>
            <person name="Gil J."/>
            <person name="Han R."/>
            <person name="Cavanaugh K."/>
            <person name="Michelmore R."/>
        </authorList>
    </citation>
    <scope>NUCLEOTIDE SEQUENCE [LARGE SCALE GENOMIC DNA]</scope>
    <source>
        <strain evidence="2 3">SF5</strain>
    </source>
</reference>
<dbReference type="KEGG" id="blac:94352304"/>
<feature type="compositionally biased region" description="Basic and acidic residues" evidence="1">
    <location>
        <begin position="71"/>
        <end position="83"/>
    </location>
</feature>
<feature type="compositionally biased region" description="Acidic residues" evidence="1">
    <location>
        <begin position="91"/>
        <end position="102"/>
    </location>
</feature>
<organism evidence="2 3">
    <name type="scientific">Bremia lactucae</name>
    <name type="common">Lettuce downy mildew</name>
    <dbReference type="NCBI Taxonomy" id="4779"/>
    <lineage>
        <taxon>Eukaryota</taxon>
        <taxon>Sar</taxon>
        <taxon>Stramenopiles</taxon>
        <taxon>Oomycota</taxon>
        <taxon>Peronosporomycetes</taxon>
        <taxon>Peronosporales</taxon>
        <taxon>Peronosporaceae</taxon>
        <taxon>Bremia</taxon>
    </lineage>
</organism>
<evidence type="ECO:0000313" key="2">
    <source>
        <dbReference type="EMBL" id="TDH73872.1"/>
    </source>
</evidence>
<dbReference type="AlphaFoldDB" id="A0A976P035"/>